<organism evidence="1 2">
    <name type="scientific">Allacma fusca</name>
    <dbReference type="NCBI Taxonomy" id="39272"/>
    <lineage>
        <taxon>Eukaryota</taxon>
        <taxon>Metazoa</taxon>
        <taxon>Ecdysozoa</taxon>
        <taxon>Arthropoda</taxon>
        <taxon>Hexapoda</taxon>
        <taxon>Collembola</taxon>
        <taxon>Symphypleona</taxon>
        <taxon>Sminthuridae</taxon>
        <taxon>Allacma</taxon>
    </lineage>
</organism>
<reference evidence="1" key="1">
    <citation type="submission" date="2021-06" db="EMBL/GenBank/DDBJ databases">
        <authorList>
            <person name="Hodson N. C."/>
            <person name="Mongue J. A."/>
            <person name="Jaron S. K."/>
        </authorList>
    </citation>
    <scope>NUCLEOTIDE SEQUENCE</scope>
</reference>
<dbReference type="EMBL" id="CAJVCH010277477">
    <property type="protein sequence ID" value="CAG7734847.1"/>
    <property type="molecule type" value="Genomic_DNA"/>
</dbReference>
<proteinExistence type="predicted"/>
<evidence type="ECO:0000313" key="2">
    <source>
        <dbReference type="Proteomes" id="UP000708208"/>
    </source>
</evidence>
<name>A0A8J2KC00_9HEXA</name>
<keyword evidence="2" id="KW-1185">Reference proteome</keyword>
<evidence type="ECO:0000313" key="1">
    <source>
        <dbReference type="EMBL" id="CAG7734847.1"/>
    </source>
</evidence>
<gene>
    <name evidence="1" type="ORF">AFUS01_LOCUS23210</name>
</gene>
<sequence>MVQPDQFEAFYAAHPSVPKTIVRKIYEWKVSRDPDIFPLYYDRSGALGIKNFLVPETASASSTPPLTLNSSVMGSSVMPGVRKQEPIILTFRNRQSRPV</sequence>
<dbReference type="Proteomes" id="UP000708208">
    <property type="component" value="Unassembled WGS sequence"/>
</dbReference>
<protein>
    <submittedName>
        <fullName evidence="1">Uncharacterized protein</fullName>
    </submittedName>
</protein>
<dbReference type="AlphaFoldDB" id="A0A8J2KC00"/>
<comment type="caution">
    <text evidence="1">The sequence shown here is derived from an EMBL/GenBank/DDBJ whole genome shotgun (WGS) entry which is preliminary data.</text>
</comment>
<accession>A0A8J2KC00</accession>